<name>A0ABT3JDA7_9SPHN</name>
<evidence type="ECO:0000256" key="3">
    <source>
        <dbReference type="ARBA" id="ARBA00022741"/>
    </source>
</evidence>
<evidence type="ECO:0000256" key="4">
    <source>
        <dbReference type="ARBA" id="ARBA00022840"/>
    </source>
</evidence>
<feature type="transmembrane region" description="Helical" evidence="7">
    <location>
        <begin position="163"/>
        <end position="183"/>
    </location>
</feature>
<keyword evidence="4 10" id="KW-0067">ATP-binding</keyword>
<feature type="transmembrane region" description="Helical" evidence="7">
    <location>
        <begin position="251"/>
        <end position="270"/>
    </location>
</feature>
<dbReference type="Pfam" id="PF00005">
    <property type="entry name" value="ABC_tran"/>
    <property type="match status" value="1"/>
</dbReference>
<gene>
    <name evidence="10" type="ORF">OMW55_04525</name>
</gene>
<comment type="subcellular location">
    <subcellularLocation>
        <location evidence="1">Cell membrane</location>
        <topology evidence="1">Multi-pass membrane protein</topology>
    </subcellularLocation>
</comment>
<keyword evidence="5 7" id="KW-1133">Transmembrane helix</keyword>
<keyword evidence="2 7" id="KW-0812">Transmembrane</keyword>
<evidence type="ECO:0000313" key="11">
    <source>
        <dbReference type="Proteomes" id="UP001526246"/>
    </source>
</evidence>
<dbReference type="EMBL" id="JAPDOB010000001">
    <property type="protein sequence ID" value="MCW3797070.1"/>
    <property type="molecule type" value="Genomic_DNA"/>
</dbReference>
<evidence type="ECO:0000313" key="10">
    <source>
        <dbReference type="EMBL" id="MCW3797070.1"/>
    </source>
</evidence>
<feature type="domain" description="ABC transmembrane type-1" evidence="9">
    <location>
        <begin position="22"/>
        <end position="308"/>
    </location>
</feature>
<protein>
    <submittedName>
        <fullName evidence="10">ABC transporter ATP-binding protein/permease</fullName>
    </submittedName>
</protein>
<dbReference type="PROSITE" id="PS00211">
    <property type="entry name" value="ABC_TRANSPORTER_1"/>
    <property type="match status" value="1"/>
</dbReference>
<dbReference type="InterPro" id="IPR017871">
    <property type="entry name" value="ABC_transporter-like_CS"/>
</dbReference>
<evidence type="ECO:0000259" key="8">
    <source>
        <dbReference type="PROSITE" id="PS50893"/>
    </source>
</evidence>
<feature type="domain" description="ABC transporter" evidence="8">
    <location>
        <begin position="341"/>
        <end position="566"/>
    </location>
</feature>
<dbReference type="SUPFAM" id="SSF52540">
    <property type="entry name" value="P-loop containing nucleoside triphosphate hydrolases"/>
    <property type="match status" value="1"/>
</dbReference>
<keyword evidence="6 7" id="KW-0472">Membrane</keyword>
<dbReference type="PROSITE" id="PS50929">
    <property type="entry name" value="ABC_TM1F"/>
    <property type="match status" value="1"/>
</dbReference>
<dbReference type="PANTHER" id="PTHR24221:SF654">
    <property type="entry name" value="ATP-BINDING CASSETTE SUB-FAMILY B MEMBER 6"/>
    <property type="match status" value="1"/>
</dbReference>
<sequence>MPAHPFRTLVRLIPADQRREAVLLFVLMMAGAAADLLTIGALVPFLAHLAGAGPAILPGLSLRAAMTLFVGAALGASLLRLALSSWSQDFAGRVGHGWAVEIHRRLLLQPYAYHLQQHSSTVLAALGKVQELVWRVLLPLLQGLAAGLISLAIMAVLLWLEPFAAGLALIVLGILYALIAGLLRPRLGRISDHLNDGADRRLRLVGESHGAIRDIILDGSAGVHVAEFSRSDRALSRAYARYGLFAAAPRFLVEGIGITALACAALWLSARNGGLIAALPQVGALALGCQRLLPLLQQLYQSWASLAANSAIVGEVERLLTLPLPVLKEPGPEPLPFLEEIRLEEVSFSYPERDRNAVHAIDLTIRRGERVALVGPTGSGKSTLADVLMGLLPPQAGRLLVDGREVGTQDQARWRRLIAHVPQAVFLADDSIAANIAFGLSPTERDPGRLERALRLAQLEELVAELPQGLETMVGERGARLSGGQRQRVGLARAIYRETRVLVLDEATSALDQVTEAAVVRALDELQAEGVTILAIAHRDSALSGCDRLIHLDRGRIARIEERIAA</sequence>
<evidence type="ECO:0000256" key="2">
    <source>
        <dbReference type="ARBA" id="ARBA00022692"/>
    </source>
</evidence>
<dbReference type="InterPro" id="IPR003439">
    <property type="entry name" value="ABC_transporter-like_ATP-bd"/>
</dbReference>
<dbReference type="PROSITE" id="PS50893">
    <property type="entry name" value="ABC_TRANSPORTER_2"/>
    <property type="match status" value="1"/>
</dbReference>
<evidence type="ECO:0000256" key="6">
    <source>
        <dbReference type="ARBA" id="ARBA00023136"/>
    </source>
</evidence>
<reference evidence="10 11" key="1">
    <citation type="submission" date="2022-10" db="EMBL/GenBank/DDBJ databases">
        <title>Sphingomonas sp.</title>
        <authorList>
            <person name="Jin C."/>
        </authorList>
    </citation>
    <scope>NUCLEOTIDE SEQUENCE [LARGE SCALE GENOMIC DNA]</scope>
    <source>
        <strain evidence="10 11">BN140010</strain>
    </source>
</reference>
<organism evidence="10 11">
    <name type="scientific">Sphingomonas arvum</name>
    <dbReference type="NCBI Taxonomy" id="2992113"/>
    <lineage>
        <taxon>Bacteria</taxon>
        <taxon>Pseudomonadati</taxon>
        <taxon>Pseudomonadota</taxon>
        <taxon>Alphaproteobacteria</taxon>
        <taxon>Sphingomonadales</taxon>
        <taxon>Sphingomonadaceae</taxon>
        <taxon>Sphingomonas</taxon>
    </lineage>
</organism>
<keyword evidence="11" id="KW-1185">Reference proteome</keyword>
<feature type="transmembrane region" description="Helical" evidence="7">
    <location>
        <begin position="62"/>
        <end position="83"/>
    </location>
</feature>
<dbReference type="GO" id="GO:0005524">
    <property type="term" value="F:ATP binding"/>
    <property type="evidence" value="ECO:0007669"/>
    <property type="project" value="UniProtKB-KW"/>
</dbReference>
<dbReference type="Gene3D" id="3.40.50.300">
    <property type="entry name" value="P-loop containing nucleotide triphosphate hydrolases"/>
    <property type="match status" value="1"/>
</dbReference>
<dbReference type="PANTHER" id="PTHR24221">
    <property type="entry name" value="ATP-BINDING CASSETTE SUB-FAMILY B"/>
    <property type="match status" value="1"/>
</dbReference>
<evidence type="ECO:0000256" key="5">
    <source>
        <dbReference type="ARBA" id="ARBA00022989"/>
    </source>
</evidence>
<dbReference type="InterPro" id="IPR039421">
    <property type="entry name" value="Type_1_exporter"/>
</dbReference>
<feature type="transmembrane region" description="Helical" evidence="7">
    <location>
        <begin position="136"/>
        <end position="157"/>
    </location>
</feature>
<evidence type="ECO:0000256" key="7">
    <source>
        <dbReference type="SAM" id="Phobius"/>
    </source>
</evidence>
<dbReference type="InterPro" id="IPR036640">
    <property type="entry name" value="ABC1_TM_sf"/>
</dbReference>
<dbReference type="SMART" id="SM00382">
    <property type="entry name" value="AAA"/>
    <property type="match status" value="1"/>
</dbReference>
<dbReference type="Proteomes" id="UP001526246">
    <property type="component" value="Unassembled WGS sequence"/>
</dbReference>
<dbReference type="RefSeq" id="WP_264881161.1">
    <property type="nucleotide sequence ID" value="NZ_JAPDOB010000001.1"/>
</dbReference>
<dbReference type="SUPFAM" id="SSF90123">
    <property type="entry name" value="ABC transporter transmembrane region"/>
    <property type="match status" value="1"/>
</dbReference>
<dbReference type="InterPro" id="IPR011527">
    <property type="entry name" value="ABC1_TM_dom"/>
</dbReference>
<dbReference type="InterPro" id="IPR027417">
    <property type="entry name" value="P-loop_NTPase"/>
</dbReference>
<comment type="caution">
    <text evidence="10">The sequence shown here is derived from an EMBL/GenBank/DDBJ whole genome shotgun (WGS) entry which is preliminary data.</text>
</comment>
<evidence type="ECO:0000256" key="1">
    <source>
        <dbReference type="ARBA" id="ARBA00004651"/>
    </source>
</evidence>
<accession>A0ABT3JDA7</accession>
<proteinExistence type="predicted"/>
<keyword evidence="3" id="KW-0547">Nucleotide-binding</keyword>
<dbReference type="InterPro" id="IPR003593">
    <property type="entry name" value="AAA+_ATPase"/>
</dbReference>
<feature type="transmembrane region" description="Helical" evidence="7">
    <location>
        <begin position="21"/>
        <end position="50"/>
    </location>
</feature>
<evidence type="ECO:0000259" key="9">
    <source>
        <dbReference type="PROSITE" id="PS50929"/>
    </source>
</evidence>
<dbReference type="Gene3D" id="1.20.1560.10">
    <property type="entry name" value="ABC transporter type 1, transmembrane domain"/>
    <property type="match status" value="1"/>
</dbReference>